<gene>
    <name evidence="1" type="ORF">ICL16_12170</name>
</gene>
<protein>
    <submittedName>
        <fullName evidence="1">Acyl carrier protein</fullName>
    </submittedName>
</protein>
<proteinExistence type="predicted"/>
<comment type="caution">
    <text evidence="1">The sequence shown here is derived from an EMBL/GenBank/DDBJ whole genome shotgun (WGS) entry which is preliminary data.</text>
</comment>
<dbReference type="RefSeq" id="WP_190827852.1">
    <property type="nucleotide sequence ID" value="NZ_CAWPPI010000046.1"/>
</dbReference>
<evidence type="ECO:0000313" key="2">
    <source>
        <dbReference type="Proteomes" id="UP000629098"/>
    </source>
</evidence>
<accession>A0A8J6XL16</accession>
<organism evidence="1 2">
    <name type="scientific">Iningainema tapete BLCC-T55</name>
    <dbReference type="NCBI Taxonomy" id="2748662"/>
    <lineage>
        <taxon>Bacteria</taxon>
        <taxon>Bacillati</taxon>
        <taxon>Cyanobacteriota</taxon>
        <taxon>Cyanophyceae</taxon>
        <taxon>Nostocales</taxon>
        <taxon>Scytonemataceae</taxon>
        <taxon>Iningainema tapete</taxon>
    </lineage>
</organism>
<name>A0A8J6XL16_9CYAN</name>
<evidence type="ECO:0000313" key="1">
    <source>
        <dbReference type="EMBL" id="MBD2772806.1"/>
    </source>
</evidence>
<keyword evidence="2" id="KW-1185">Reference proteome</keyword>
<dbReference type="EMBL" id="JACXAE010000046">
    <property type="protein sequence ID" value="MBD2772806.1"/>
    <property type="molecule type" value="Genomic_DNA"/>
</dbReference>
<reference evidence="1" key="1">
    <citation type="submission" date="2020-09" db="EMBL/GenBank/DDBJ databases">
        <title>Iningainema tapete sp. nov. (Scytonemataceae, Cyanobacteria) from greenhouses in central Florida (USA) produces two types of nodularin with biosynthetic potential for microcystin-LR and anabaenopeptins.</title>
        <authorList>
            <person name="Berthold D.E."/>
            <person name="Lefler F.W."/>
            <person name="Huang I.-S."/>
            <person name="Abdulla H."/>
            <person name="Zimba P.V."/>
            <person name="Laughinghouse H.D. IV."/>
        </authorList>
    </citation>
    <scope>NUCLEOTIDE SEQUENCE</scope>
    <source>
        <strain evidence="1">BLCCT55</strain>
    </source>
</reference>
<sequence>MTLELPVIPKLGEVFLAVDLTAVRNMTLAETLKVLENMGYNPTLRYRQSLDGTVSVYALLVHEHVNPEILQNSDYLGEELDALAEVIQPADAITSPRGIMSALTPVPARR</sequence>
<dbReference type="AlphaFoldDB" id="A0A8J6XL16"/>
<dbReference type="Proteomes" id="UP000629098">
    <property type="component" value="Unassembled WGS sequence"/>
</dbReference>